<proteinExistence type="predicted"/>
<dbReference type="Proteomes" id="UP000192276">
    <property type="component" value="Unassembled WGS sequence"/>
</dbReference>
<accession>A0A1V9GB99</accession>
<dbReference type="InterPro" id="IPR020022">
    <property type="entry name" value="N-acetyl_sugar_amidoTrfase"/>
</dbReference>
<dbReference type="Gene3D" id="3.40.50.620">
    <property type="entry name" value="HUPs"/>
    <property type="match status" value="1"/>
</dbReference>
<comment type="caution">
    <text evidence="1">The sequence shown here is derived from an EMBL/GenBank/DDBJ whole genome shotgun (WGS) entry which is preliminary data.</text>
</comment>
<protein>
    <recommendedName>
        <fullName evidence="3">ExsB family protein</fullName>
    </recommendedName>
</protein>
<gene>
    <name evidence="1" type="ORF">A4R26_32630</name>
</gene>
<keyword evidence="2" id="KW-1185">Reference proteome</keyword>
<reference evidence="2" key="1">
    <citation type="submission" date="2016-04" db="EMBL/GenBank/DDBJ databases">
        <authorList>
            <person name="Chen L."/>
            <person name="Zhuang W."/>
            <person name="Wang G."/>
        </authorList>
    </citation>
    <scope>NUCLEOTIDE SEQUENCE [LARGE SCALE GENOMIC DNA]</scope>
    <source>
        <strain evidence="2">208</strain>
    </source>
</reference>
<evidence type="ECO:0008006" key="3">
    <source>
        <dbReference type="Google" id="ProtNLM"/>
    </source>
</evidence>
<dbReference type="EMBL" id="LWBP01000007">
    <property type="protein sequence ID" value="OQP67834.1"/>
    <property type="molecule type" value="Genomic_DNA"/>
</dbReference>
<dbReference type="STRING" id="550983.A4R26_32630"/>
<evidence type="ECO:0000313" key="2">
    <source>
        <dbReference type="Proteomes" id="UP000192276"/>
    </source>
</evidence>
<dbReference type="InterPro" id="IPR014729">
    <property type="entry name" value="Rossmann-like_a/b/a_fold"/>
</dbReference>
<dbReference type="SUPFAM" id="SSF52402">
    <property type="entry name" value="Adenine nucleotide alpha hydrolases-like"/>
    <property type="match status" value="1"/>
</dbReference>
<evidence type="ECO:0000313" key="1">
    <source>
        <dbReference type="EMBL" id="OQP67834.1"/>
    </source>
</evidence>
<name>A0A1V9GB99_9BACT</name>
<sequence>MDNIADPTIYFDDKGICNYYYGYKEAEKNGILTGREAEMKISEVVRLLKEKGRNKKYDCIIGVSGGIDSTYLSLKAKEYGLRVLCVHFDNGWNSELAVKNIENIVSKCGFDLYTYVIDWEEFKDIQLAYFKAGVIDIEAVTDIAIFDSLDRICAEKNVGFILDGRNICTEQTLPSCWINKNPNNLYAIHQKFGKIPLNRYPAKFKDGKYLRPRGSYESIPLLNYLDYNKKRVKEIIARELGWKDYGGKHYESVFTRFYQGHILPEKFKVDKRKAHLSNLIFSGQLTKEEALLELEKPVYPEGQLEIDKTFVLKKLGFSKEEFDAYINAPSFSHEYYGNNSDTYQTTYVKARHFFGRIKRKLFS</sequence>
<dbReference type="NCBIfam" id="TIGR03573">
    <property type="entry name" value="WbuX"/>
    <property type="match status" value="1"/>
</dbReference>
<dbReference type="AlphaFoldDB" id="A0A1V9GB99"/>
<organism evidence="1 2">
    <name type="scientific">Niastella populi</name>
    <dbReference type="NCBI Taxonomy" id="550983"/>
    <lineage>
        <taxon>Bacteria</taxon>
        <taxon>Pseudomonadati</taxon>
        <taxon>Bacteroidota</taxon>
        <taxon>Chitinophagia</taxon>
        <taxon>Chitinophagales</taxon>
        <taxon>Chitinophagaceae</taxon>
        <taxon>Niastella</taxon>
    </lineage>
</organism>